<evidence type="ECO:0000313" key="1">
    <source>
        <dbReference type="EMBL" id="EJK66885.1"/>
    </source>
</evidence>
<sequence length="125" mass="13597">MLAMIQKRVSKGDLEAIRVLGDGYCHGDLGLAKDVPRAIELLTEAAELGSLDAHCQLGLVYCTGGGVEEDKARGIRHFQCAAMKGNGLSRHFLGAVEHDNGNYQLAVEHWIMDQVRHLSVLKSCP</sequence>
<dbReference type="PANTHER" id="PTHR43628:SF1">
    <property type="entry name" value="CHITIN SYNTHASE REGULATORY FACTOR 2-RELATED"/>
    <property type="match status" value="1"/>
</dbReference>
<keyword evidence="2" id="KW-1185">Reference proteome</keyword>
<comment type="caution">
    <text evidence="1">The sequence shown here is derived from an EMBL/GenBank/DDBJ whole genome shotgun (WGS) entry which is preliminary data.</text>
</comment>
<reference evidence="1 2" key="1">
    <citation type="journal article" date="2012" name="Genome Biol.">
        <title>Genome and low-iron response of an oceanic diatom adapted to chronic iron limitation.</title>
        <authorList>
            <person name="Lommer M."/>
            <person name="Specht M."/>
            <person name="Roy A.S."/>
            <person name="Kraemer L."/>
            <person name="Andreson R."/>
            <person name="Gutowska M.A."/>
            <person name="Wolf J."/>
            <person name="Bergner S.V."/>
            <person name="Schilhabel M.B."/>
            <person name="Klostermeier U.C."/>
            <person name="Beiko R.G."/>
            <person name="Rosenstiel P."/>
            <person name="Hippler M."/>
            <person name="Laroche J."/>
        </authorList>
    </citation>
    <scope>NUCLEOTIDE SEQUENCE [LARGE SCALE GENOMIC DNA]</scope>
    <source>
        <strain evidence="1 2">CCMP1005</strain>
    </source>
</reference>
<dbReference type="InterPro" id="IPR052945">
    <property type="entry name" value="Mitotic_Regulator"/>
</dbReference>
<dbReference type="Gene3D" id="1.25.40.10">
    <property type="entry name" value="Tetratricopeptide repeat domain"/>
    <property type="match status" value="1"/>
</dbReference>
<dbReference type="AlphaFoldDB" id="K0SND6"/>
<proteinExistence type="predicted"/>
<dbReference type="SUPFAM" id="SSF81901">
    <property type="entry name" value="HCP-like"/>
    <property type="match status" value="1"/>
</dbReference>
<protein>
    <submittedName>
        <fullName evidence="1">Uncharacterized protein</fullName>
    </submittedName>
</protein>
<accession>K0SND6</accession>
<dbReference type="Pfam" id="PF08238">
    <property type="entry name" value="Sel1"/>
    <property type="match status" value="2"/>
</dbReference>
<evidence type="ECO:0000313" key="2">
    <source>
        <dbReference type="Proteomes" id="UP000266841"/>
    </source>
</evidence>
<dbReference type="InterPro" id="IPR006597">
    <property type="entry name" value="Sel1-like"/>
</dbReference>
<dbReference type="OrthoDB" id="202041at2759"/>
<dbReference type="PANTHER" id="PTHR43628">
    <property type="entry name" value="ACTIVATOR OF C KINASE PROTEIN 1-RELATED"/>
    <property type="match status" value="1"/>
</dbReference>
<dbReference type="InterPro" id="IPR011990">
    <property type="entry name" value="TPR-like_helical_dom_sf"/>
</dbReference>
<gene>
    <name evidence="1" type="ORF">THAOC_12146</name>
</gene>
<dbReference type="Proteomes" id="UP000266841">
    <property type="component" value="Unassembled WGS sequence"/>
</dbReference>
<dbReference type="EMBL" id="AGNL01014074">
    <property type="protein sequence ID" value="EJK66885.1"/>
    <property type="molecule type" value="Genomic_DNA"/>
</dbReference>
<dbReference type="SMART" id="SM00671">
    <property type="entry name" value="SEL1"/>
    <property type="match status" value="2"/>
</dbReference>
<name>K0SND6_THAOC</name>
<organism evidence="1 2">
    <name type="scientific">Thalassiosira oceanica</name>
    <name type="common">Marine diatom</name>
    <dbReference type="NCBI Taxonomy" id="159749"/>
    <lineage>
        <taxon>Eukaryota</taxon>
        <taxon>Sar</taxon>
        <taxon>Stramenopiles</taxon>
        <taxon>Ochrophyta</taxon>
        <taxon>Bacillariophyta</taxon>
        <taxon>Coscinodiscophyceae</taxon>
        <taxon>Thalassiosirophycidae</taxon>
        <taxon>Thalassiosirales</taxon>
        <taxon>Thalassiosiraceae</taxon>
        <taxon>Thalassiosira</taxon>
    </lineage>
</organism>